<dbReference type="GO" id="GO:0030286">
    <property type="term" value="C:dynein complex"/>
    <property type="evidence" value="ECO:0007669"/>
    <property type="project" value="InterPro"/>
</dbReference>
<dbReference type="InterPro" id="IPR026983">
    <property type="entry name" value="DHC"/>
</dbReference>
<feature type="domain" description="Dynein heavy chain ATP-binding dynein motor region" evidence="3">
    <location>
        <begin position="169"/>
        <end position="382"/>
    </location>
</feature>
<dbReference type="Gene3D" id="3.40.50.300">
    <property type="entry name" value="P-loop containing nucleotide triphosphate hydrolases"/>
    <property type="match status" value="1"/>
</dbReference>
<dbReference type="GO" id="GO:0045505">
    <property type="term" value="F:dynein intermediate chain binding"/>
    <property type="evidence" value="ECO:0007669"/>
    <property type="project" value="InterPro"/>
</dbReference>
<accession>A0A9W9Z9Q8</accession>
<evidence type="ECO:0000313" key="4">
    <source>
        <dbReference type="EMBL" id="KAJ7377617.1"/>
    </source>
</evidence>
<gene>
    <name evidence="4" type="primary">DNAH6_5</name>
    <name evidence="4" type="ORF">OS493_027694</name>
</gene>
<dbReference type="Pfam" id="PF12781">
    <property type="entry name" value="AAA_9"/>
    <property type="match status" value="1"/>
</dbReference>
<dbReference type="InterPro" id="IPR024743">
    <property type="entry name" value="Dynein_HC_stalk"/>
</dbReference>
<evidence type="ECO:0000259" key="2">
    <source>
        <dbReference type="Pfam" id="PF12777"/>
    </source>
</evidence>
<feature type="coiled-coil region" evidence="1">
    <location>
        <begin position="25"/>
        <end position="87"/>
    </location>
</feature>
<protein>
    <submittedName>
        <fullName evidence="4">Dynein heavy chain 6, axonemal</fullName>
    </submittedName>
</protein>
<dbReference type="Proteomes" id="UP001163046">
    <property type="component" value="Unassembled WGS sequence"/>
</dbReference>
<evidence type="ECO:0000313" key="5">
    <source>
        <dbReference type="Proteomes" id="UP001163046"/>
    </source>
</evidence>
<dbReference type="PANTHER" id="PTHR22878">
    <property type="entry name" value="DYNEIN HEAVY CHAIN 6, AXONEMAL-LIKE-RELATED"/>
    <property type="match status" value="1"/>
</dbReference>
<evidence type="ECO:0000259" key="3">
    <source>
        <dbReference type="Pfam" id="PF12781"/>
    </source>
</evidence>
<organism evidence="4 5">
    <name type="scientific">Desmophyllum pertusum</name>
    <dbReference type="NCBI Taxonomy" id="174260"/>
    <lineage>
        <taxon>Eukaryota</taxon>
        <taxon>Metazoa</taxon>
        <taxon>Cnidaria</taxon>
        <taxon>Anthozoa</taxon>
        <taxon>Hexacorallia</taxon>
        <taxon>Scleractinia</taxon>
        <taxon>Caryophylliina</taxon>
        <taxon>Caryophylliidae</taxon>
        <taxon>Desmophyllum</taxon>
    </lineage>
</organism>
<dbReference type="InterPro" id="IPR035706">
    <property type="entry name" value="AAA_9"/>
</dbReference>
<dbReference type="AlphaFoldDB" id="A0A9W9Z9Q8"/>
<keyword evidence="5" id="KW-1185">Reference proteome</keyword>
<dbReference type="OrthoDB" id="5970323at2759"/>
<dbReference type="Pfam" id="PF12777">
    <property type="entry name" value="MT"/>
    <property type="match status" value="1"/>
</dbReference>
<comment type="caution">
    <text evidence="4">The sequence shown here is derived from an EMBL/GenBank/DDBJ whole genome shotgun (WGS) entry which is preliminary data.</text>
</comment>
<dbReference type="EMBL" id="MU826375">
    <property type="protein sequence ID" value="KAJ7377617.1"/>
    <property type="molecule type" value="Genomic_DNA"/>
</dbReference>
<sequence>MVMWVRAMDLYARVFRTVEPKKKKLAAAQVELDAVMATLKEKQDSLAAVEEKIAELQAAYDHSIAEKETLTKNIAQTAARLKRASKLTTALGDEQGRWTENVAAFELEIGNVVGNVFVAAACVAYFGAFTSLYRHELISSWIEQCKELEVPVSDDFSLINVLADPYEIRQWNADGLPRDSVSIENAILVTRGRRWPLMIDPQDQANRWIRAKEAKNGLKVIKLTDQNFLRTLENCIRIGMPVLLEEVGETLDPALEPILLKQTFIQGGRLLIRLGDSDIDYDKNFKFYMTTKLANPHYLPEVCIKVTIINFTVTKSGLEDQLLSDVVRLERPDLEDQRNQLIVRINSDKNQLKAIEDRILKLLFNSEGNILDDEVLITHLMSPRSLQE</sequence>
<proteinExistence type="predicted"/>
<dbReference type="PANTHER" id="PTHR22878:SF68">
    <property type="entry name" value="DYNEIN HEAVY CHAIN 6, AXONEMAL-LIKE"/>
    <property type="match status" value="1"/>
</dbReference>
<dbReference type="GO" id="GO:0051959">
    <property type="term" value="F:dynein light intermediate chain binding"/>
    <property type="evidence" value="ECO:0007669"/>
    <property type="project" value="InterPro"/>
</dbReference>
<dbReference type="Gene3D" id="6.10.140.1060">
    <property type="match status" value="1"/>
</dbReference>
<dbReference type="GO" id="GO:0007018">
    <property type="term" value="P:microtubule-based movement"/>
    <property type="evidence" value="ECO:0007669"/>
    <property type="project" value="InterPro"/>
</dbReference>
<keyword evidence="1" id="KW-0175">Coiled coil</keyword>
<dbReference type="FunFam" id="3.40.50.300:FF:000223">
    <property type="entry name" value="Dynein heavy chain 3, axonemal"/>
    <property type="match status" value="1"/>
</dbReference>
<dbReference type="Gene3D" id="1.20.920.20">
    <property type="match status" value="1"/>
</dbReference>
<dbReference type="InterPro" id="IPR027417">
    <property type="entry name" value="P-loop_NTPase"/>
</dbReference>
<feature type="domain" description="Dynein heavy chain coiled coil stalk" evidence="2">
    <location>
        <begin position="3"/>
        <end position="139"/>
    </location>
</feature>
<reference evidence="4" key="1">
    <citation type="submission" date="2023-01" db="EMBL/GenBank/DDBJ databases">
        <title>Genome assembly of the deep-sea coral Lophelia pertusa.</title>
        <authorList>
            <person name="Herrera S."/>
            <person name="Cordes E."/>
        </authorList>
    </citation>
    <scope>NUCLEOTIDE SEQUENCE</scope>
    <source>
        <strain evidence="4">USNM1676648</strain>
        <tissue evidence="4">Polyp</tissue>
    </source>
</reference>
<name>A0A9W9Z9Q8_9CNID</name>
<evidence type="ECO:0000256" key="1">
    <source>
        <dbReference type="SAM" id="Coils"/>
    </source>
</evidence>